<keyword evidence="1" id="KW-0175">Coiled coil</keyword>
<evidence type="ECO:0000313" key="3">
    <source>
        <dbReference type="EMBL" id="QDS74211.1"/>
    </source>
</evidence>
<organism evidence="3 4">
    <name type="scientific">Venturia effusa</name>
    <dbReference type="NCBI Taxonomy" id="50376"/>
    <lineage>
        <taxon>Eukaryota</taxon>
        <taxon>Fungi</taxon>
        <taxon>Dikarya</taxon>
        <taxon>Ascomycota</taxon>
        <taxon>Pezizomycotina</taxon>
        <taxon>Dothideomycetes</taxon>
        <taxon>Pleosporomycetidae</taxon>
        <taxon>Venturiales</taxon>
        <taxon>Venturiaceae</taxon>
        <taxon>Venturia</taxon>
    </lineage>
</organism>
<feature type="coiled-coil region" evidence="1">
    <location>
        <begin position="259"/>
        <end position="304"/>
    </location>
</feature>
<reference evidence="3 4" key="1">
    <citation type="submission" date="2019-07" db="EMBL/GenBank/DDBJ databases">
        <title>Finished genome of Venturia effusa.</title>
        <authorList>
            <person name="Young C.A."/>
            <person name="Cox M.P."/>
            <person name="Ganley A.R.D."/>
            <person name="David W.J."/>
        </authorList>
    </citation>
    <scope>NUCLEOTIDE SEQUENCE [LARGE SCALE GENOMIC DNA]</scope>
    <source>
        <strain evidence="4">albino</strain>
    </source>
</reference>
<feature type="region of interest" description="Disordered" evidence="2">
    <location>
        <begin position="140"/>
        <end position="177"/>
    </location>
</feature>
<feature type="region of interest" description="Disordered" evidence="2">
    <location>
        <begin position="1"/>
        <end position="25"/>
    </location>
</feature>
<evidence type="ECO:0000256" key="1">
    <source>
        <dbReference type="SAM" id="Coils"/>
    </source>
</evidence>
<gene>
    <name evidence="3" type="ORF">FKW77_002355</name>
</gene>
<dbReference type="EMBL" id="CP042195">
    <property type="protein sequence ID" value="QDS74211.1"/>
    <property type="molecule type" value="Genomic_DNA"/>
</dbReference>
<name>A0A517LF00_9PEZI</name>
<protein>
    <submittedName>
        <fullName evidence="3">Uncharacterized protein</fullName>
    </submittedName>
</protein>
<dbReference type="Proteomes" id="UP000316270">
    <property type="component" value="Chromosome 11"/>
</dbReference>
<accession>A0A517LF00</accession>
<evidence type="ECO:0000313" key="4">
    <source>
        <dbReference type="Proteomes" id="UP000316270"/>
    </source>
</evidence>
<feature type="compositionally biased region" description="Basic and acidic residues" evidence="2">
    <location>
        <begin position="158"/>
        <end position="177"/>
    </location>
</feature>
<keyword evidence="4" id="KW-1185">Reference proteome</keyword>
<sequence length="413" mass="47227">MGPKKKKRSESTWGPPIIFKNDPRANSGRLTLLDGARTERLTSSTYINALVARHDEPEPTEASKQEIANLEKEIELLEAQNEVAIASLEDATSPLQDEQFLPAGLCDHIERTVNAINDIQDKVDGRFSKLQNHCSSVERELRPSQSQHRQAMESLAKAQREHETQLLENKKESRDRHSAEMSRIREQHAEEIRQLIEDHEQVLTKKFSEHGKIIADMERAHVSLIDTKNDEHDKIVQKVRDDCETRTTHLEENRQEDAIKTLKDQVDDLMSSKQKLEAARSAEVKALKDQVDALTNSKQILEAVKSAEVKVLKDQIEKLDVSIADLIGSKKVLEVQLAREIREKDFAYSLDLKALEGQDLLMKKLERWISAYNTLSRQYDTMVGLLRNTLDHYYKVMVKLAEVAGYETPPKCH</sequence>
<proteinExistence type="predicted"/>
<feature type="coiled-coil region" evidence="1">
    <location>
        <begin position="60"/>
        <end position="87"/>
    </location>
</feature>
<dbReference type="AlphaFoldDB" id="A0A517LF00"/>
<evidence type="ECO:0000256" key="2">
    <source>
        <dbReference type="SAM" id="MobiDB-lite"/>
    </source>
</evidence>
<dbReference type="OrthoDB" id="10672180at2759"/>